<dbReference type="AlphaFoldDB" id="F7XKQ8"/>
<feature type="transmembrane region" description="Helical" evidence="7">
    <location>
        <begin position="169"/>
        <end position="193"/>
    </location>
</feature>
<dbReference type="Proteomes" id="UP000006622">
    <property type="component" value="Chromosome"/>
</dbReference>
<dbReference type="KEGG" id="mzh:Mzhil_1936"/>
<name>F7XKQ8_METZD</name>
<dbReference type="PANTHER" id="PTHR34229:SF1">
    <property type="entry name" value="METAL TRANSPORT PROTEIN HI_1621-RELATED"/>
    <property type="match status" value="1"/>
</dbReference>
<evidence type="ECO:0000256" key="7">
    <source>
        <dbReference type="SAM" id="Phobius"/>
    </source>
</evidence>
<dbReference type="RefSeq" id="WP_013899207.1">
    <property type="nucleotide sequence ID" value="NC_015676.1"/>
</dbReference>
<evidence type="ECO:0000256" key="3">
    <source>
        <dbReference type="ARBA" id="ARBA00022475"/>
    </source>
</evidence>
<reference evidence="8 9" key="1">
    <citation type="submission" date="2010-07" db="EMBL/GenBank/DDBJ databases">
        <title>The complete genome of Methanosalsum zhilinae DSM 4017.</title>
        <authorList>
            <consortium name="US DOE Joint Genome Institute (JGI-PGF)"/>
            <person name="Lucas S."/>
            <person name="Copeland A."/>
            <person name="Lapidus A."/>
            <person name="Glavina del Rio T."/>
            <person name="Dalin E."/>
            <person name="Tice H."/>
            <person name="Bruce D."/>
            <person name="Goodwin L."/>
            <person name="Pitluck S."/>
            <person name="Kyrpides N."/>
            <person name="Mavromatis K."/>
            <person name="Ovchinnikova G."/>
            <person name="Daligault H."/>
            <person name="Detter J.C."/>
            <person name="Han C."/>
            <person name="Tapia R."/>
            <person name="Larimer F."/>
            <person name="Land M."/>
            <person name="Hauser L."/>
            <person name="Markowitz V."/>
            <person name="Cheng J.-F."/>
            <person name="Hugenholtz P."/>
            <person name="Woyke T."/>
            <person name="Wu D."/>
            <person name="Spring S."/>
            <person name="Schueler E."/>
            <person name="Brambilla E."/>
            <person name="Klenk H.-P."/>
            <person name="Eisen J.A."/>
        </authorList>
    </citation>
    <scope>NUCLEOTIDE SEQUENCE [LARGE SCALE GENOMIC DNA]</scope>
    <source>
        <strain evidence="9">DSM 4017 / NBRC 107636 / OCM 62 / WeN5</strain>
    </source>
</reference>
<accession>F7XKQ8</accession>
<feature type="transmembrane region" description="Helical" evidence="7">
    <location>
        <begin position="135"/>
        <end position="157"/>
    </location>
</feature>
<feature type="transmembrane region" description="Helical" evidence="7">
    <location>
        <begin position="73"/>
        <end position="96"/>
    </location>
</feature>
<dbReference type="HOGENOM" id="CLU_052508_1_0_2"/>
<dbReference type="EMBL" id="CP002101">
    <property type="protein sequence ID" value="AEH61771.1"/>
    <property type="molecule type" value="Genomic_DNA"/>
</dbReference>
<evidence type="ECO:0000256" key="1">
    <source>
        <dbReference type="ARBA" id="ARBA00004651"/>
    </source>
</evidence>
<organism evidence="8 9">
    <name type="scientific">Methanosalsum zhilinae (strain DSM 4017 / NBRC 107636 / OCM 62 / WeN5)</name>
    <name type="common">Methanohalophilus zhilinae</name>
    <dbReference type="NCBI Taxonomy" id="679901"/>
    <lineage>
        <taxon>Archaea</taxon>
        <taxon>Methanobacteriati</taxon>
        <taxon>Methanobacteriota</taxon>
        <taxon>Stenosarchaea group</taxon>
        <taxon>Methanomicrobia</taxon>
        <taxon>Methanosarcinales</taxon>
        <taxon>Methanosarcinaceae</taxon>
        <taxon>Methanosalsum</taxon>
    </lineage>
</organism>
<comment type="subcellular location">
    <subcellularLocation>
        <location evidence="1">Cell membrane</location>
        <topology evidence="1">Multi-pass membrane protein</topology>
    </subcellularLocation>
</comment>
<evidence type="ECO:0000256" key="5">
    <source>
        <dbReference type="ARBA" id="ARBA00022989"/>
    </source>
</evidence>
<dbReference type="GO" id="GO:0000041">
    <property type="term" value="P:transition metal ion transport"/>
    <property type="evidence" value="ECO:0007669"/>
    <property type="project" value="InterPro"/>
</dbReference>
<keyword evidence="6 7" id="KW-0472">Membrane</keyword>
<feature type="transmembrane region" description="Helical" evidence="7">
    <location>
        <begin position="7"/>
        <end position="29"/>
    </location>
</feature>
<dbReference type="InterPro" id="IPR002751">
    <property type="entry name" value="CbiM/NikMN"/>
</dbReference>
<dbReference type="OrthoDB" id="71235at2157"/>
<evidence type="ECO:0000256" key="6">
    <source>
        <dbReference type="ARBA" id="ARBA00023136"/>
    </source>
</evidence>
<evidence type="ECO:0000313" key="9">
    <source>
        <dbReference type="Proteomes" id="UP000006622"/>
    </source>
</evidence>
<keyword evidence="2" id="KW-0813">Transport</keyword>
<evidence type="ECO:0000256" key="4">
    <source>
        <dbReference type="ARBA" id="ARBA00022692"/>
    </source>
</evidence>
<keyword evidence="9" id="KW-1185">Reference proteome</keyword>
<evidence type="ECO:0000256" key="2">
    <source>
        <dbReference type="ARBA" id="ARBA00022448"/>
    </source>
</evidence>
<protein>
    <submittedName>
        <fullName evidence="8">Cobalamin (Vitamin B12) biosynthesis CbiM protein</fullName>
    </submittedName>
</protein>
<dbReference type="Pfam" id="PF01891">
    <property type="entry name" value="CbiM"/>
    <property type="match status" value="1"/>
</dbReference>
<dbReference type="GO" id="GO:0005886">
    <property type="term" value="C:plasma membrane"/>
    <property type="evidence" value="ECO:0007669"/>
    <property type="project" value="UniProtKB-SubCell"/>
</dbReference>
<sequence length="206" mass="21833">MHISDGVLSAPVIAAGWAITIIFLLVTFRLKMKESDMVEEIPKFSVMTAAFFVASLIHLPMGPTSVHPMLNGLVGIVLGPMAYVAMFVGLILQAFLFQHGGVTTIGINAALVGIPAIIVFYLFKRGYDRGISEKLLGLVCGGLAIGLSALLLVIVLISTGQEFLGLAQVAAVAHLPLILIEGILTGTIVAYIAKVKPELLPVQMKK</sequence>
<keyword evidence="3" id="KW-1003">Cell membrane</keyword>
<dbReference type="PANTHER" id="PTHR34229">
    <property type="entry name" value="METAL TRANSPORT PROTEIN HI_1621-RELATED"/>
    <property type="match status" value="1"/>
</dbReference>
<keyword evidence="5 7" id="KW-1133">Transmembrane helix</keyword>
<feature type="transmembrane region" description="Helical" evidence="7">
    <location>
        <begin position="102"/>
        <end position="123"/>
    </location>
</feature>
<feature type="transmembrane region" description="Helical" evidence="7">
    <location>
        <begin position="41"/>
        <end position="61"/>
    </location>
</feature>
<evidence type="ECO:0000313" key="8">
    <source>
        <dbReference type="EMBL" id="AEH61771.1"/>
    </source>
</evidence>
<dbReference type="GeneID" id="10823580"/>
<dbReference type="Gene3D" id="1.10.1760.20">
    <property type="match status" value="1"/>
</dbReference>
<keyword evidence="4 7" id="KW-0812">Transmembrane</keyword>
<gene>
    <name evidence="8" type="ordered locus">Mzhil_1936</name>
</gene>
<dbReference type="STRING" id="679901.Mzhil_1936"/>
<dbReference type="NCBIfam" id="NF004905">
    <property type="entry name" value="PRK06265.1-5"/>
    <property type="match status" value="1"/>
</dbReference>
<proteinExistence type="predicted"/>